<gene>
    <name evidence="1" type="ORF">BV22DRAFT_1198540</name>
</gene>
<sequence length="191" mass="21517">MNIDPVEYSRLLRAKAFYRDRCIERGHREIPGDIMASAISDLRTSRARNTSIRVTPAWTGVNPATRAPARTSFNPLTRADLTSATPWTPVFNRYHGPVPPARQQRWRPRRPARRPDRGHPSGGALRGANPGIQVDSDALPRNIPPSWRPRINPREAPMTQATPALPLRQPDVSTWNFPTGTLGWCLHQQSR</sequence>
<dbReference type="EMBL" id="MU266549">
    <property type="protein sequence ID" value="KAH7920955.1"/>
    <property type="molecule type" value="Genomic_DNA"/>
</dbReference>
<evidence type="ECO:0000313" key="1">
    <source>
        <dbReference type="EMBL" id="KAH7920955.1"/>
    </source>
</evidence>
<name>A0ACB8B5B1_9AGAM</name>
<organism evidence="1 2">
    <name type="scientific">Leucogyrophana mollusca</name>
    <dbReference type="NCBI Taxonomy" id="85980"/>
    <lineage>
        <taxon>Eukaryota</taxon>
        <taxon>Fungi</taxon>
        <taxon>Dikarya</taxon>
        <taxon>Basidiomycota</taxon>
        <taxon>Agaricomycotina</taxon>
        <taxon>Agaricomycetes</taxon>
        <taxon>Agaricomycetidae</taxon>
        <taxon>Boletales</taxon>
        <taxon>Boletales incertae sedis</taxon>
        <taxon>Leucogyrophana</taxon>
    </lineage>
</organism>
<accession>A0ACB8B5B1</accession>
<protein>
    <submittedName>
        <fullName evidence="1">Uncharacterized protein</fullName>
    </submittedName>
</protein>
<proteinExistence type="predicted"/>
<dbReference type="Proteomes" id="UP000790709">
    <property type="component" value="Unassembled WGS sequence"/>
</dbReference>
<reference evidence="1" key="1">
    <citation type="journal article" date="2021" name="New Phytol.">
        <title>Evolutionary innovations through gain and loss of genes in the ectomycorrhizal Boletales.</title>
        <authorList>
            <person name="Wu G."/>
            <person name="Miyauchi S."/>
            <person name="Morin E."/>
            <person name="Kuo A."/>
            <person name="Drula E."/>
            <person name="Varga T."/>
            <person name="Kohler A."/>
            <person name="Feng B."/>
            <person name="Cao Y."/>
            <person name="Lipzen A."/>
            <person name="Daum C."/>
            <person name="Hundley H."/>
            <person name="Pangilinan J."/>
            <person name="Johnson J."/>
            <person name="Barry K."/>
            <person name="LaButti K."/>
            <person name="Ng V."/>
            <person name="Ahrendt S."/>
            <person name="Min B."/>
            <person name="Choi I.G."/>
            <person name="Park H."/>
            <person name="Plett J.M."/>
            <person name="Magnuson J."/>
            <person name="Spatafora J.W."/>
            <person name="Nagy L.G."/>
            <person name="Henrissat B."/>
            <person name="Grigoriev I.V."/>
            <person name="Yang Z.L."/>
            <person name="Xu J."/>
            <person name="Martin F.M."/>
        </authorList>
    </citation>
    <scope>NUCLEOTIDE SEQUENCE</scope>
    <source>
        <strain evidence="1">KUC20120723A-06</strain>
    </source>
</reference>
<evidence type="ECO:0000313" key="2">
    <source>
        <dbReference type="Proteomes" id="UP000790709"/>
    </source>
</evidence>
<comment type="caution">
    <text evidence="1">The sequence shown here is derived from an EMBL/GenBank/DDBJ whole genome shotgun (WGS) entry which is preliminary data.</text>
</comment>
<keyword evidence="2" id="KW-1185">Reference proteome</keyword>